<accession>A0A1B0CS92</accession>
<dbReference type="PROSITE" id="PS50263">
    <property type="entry name" value="CN_HYDROLASE"/>
    <property type="match status" value="1"/>
</dbReference>
<dbReference type="Pfam" id="PF00795">
    <property type="entry name" value="CN_hydrolase"/>
    <property type="match status" value="1"/>
</dbReference>
<dbReference type="PANTHER" id="PTHR23088:SF30">
    <property type="entry name" value="OMEGA-AMIDASE NIT2"/>
    <property type="match status" value="1"/>
</dbReference>
<dbReference type="EMBL" id="AJWK01025805">
    <property type="status" value="NOT_ANNOTATED_CDS"/>
    <property type="molecule type" value="Genomic_DNA"/>
</dbReference>
<dbReference type="GO" id="GO:0006541">
    <property type="term" value="P:glutamine metabolic process"/>
    <property type="evidence" value="ECO:0007669"/>
    <property type="project" value="TreeGrafter"/>
</dbReference>
<evidence type="ECO:0000259" key="5">
    <source>
        <dbReference type="PROSITE" id="PS50263"/>
    </source>
</evidence>
<reference evidence="6" key="1">
    <citation type="submission" date="2020-05" db="UniProtKB">
        <authorList>
            <consortium name="EnsemblMetazoa"/>
        </authorList>
    </citation>
    <scope>IDENTIFICATION</scope>
    <source>
        <strain evidence="6">Jacobina</strain>
    </source>
</reference>
<dbReference type="PANTHER" id="PTHR23088">
    <property type="entry name" value="NITRILASE-RELATED"/>
    <property type="match status" value="1"/>
</dbReference>
<evidence type="ECO:0000313" key="6">
    <source>
        <dbReference type="EnsemblMetazoa" id="LLOJ007741-PA"/>
    </source>
</evidence>
<feature type="domain" description="CN hydrolase" evidence="5">
    <location>
        <begin position="25"/>
        <end position="285"/>
    </location>
</feature>
<dbReference type="InterPro" id="IPR036526">
    <property type="entry name" value="C-N_Hydrolase_sf"/>
</dbReference>
<sequence length="311" mass="34373">MSDDSSSTSSSDLQPEAPIESIYMIRVILLQLKVGQNKRNNVIHCCEKIREAVKKYGPGSETWTIKNRTIVCILPEYFNCPYELKYFAEYAEHVPGGFTSNQLSMVAGELGINIIAGSIPECGHNGPPPVYSTCAIFSTEGEVIGKYRKLHLFDVDAPGCYPSRESDILAAGRDYITTHIDNAMFGVGIGYDIRFDELARLYRKEGCNFLAYPATFSASVGPRDLLTLQRARAMDTQCFVATVSQARDETSSFIAHGHSALIDPFGKVIVSAGTEEAILASDIDFNLLDKARSQIPISSHRRTDIYDTIIY</sequence>
<dbReference type="VEuPathDB" id="VectorBase:LLOJ007741"/>
<dbReference type="Proteomes" id="UP000092461">
    <property type="component" value="Unassembled WGS sequence"/>
</dbReference>
<dbReference type="SUPFAM" id="SSF56317">
    <property type="entry name" value="Carbon-nitrogen hydrolase"/>
    <property type="match status" value="1"/>
</dbReference>
<evidence type="ECO:0000256" key="1">
    <source>
        <dbReference type="ARBA" id="ARBA00036637"/>
    </source>
</evidence>
<dbReference type="GO" id="GO:0050152">
    <property type="term" value="F:omega-amidase activity"/>
    <property type="evidence" value="ECO:0007669"/>
    <property type="project" value="UniProtKB-EC"/>
</dbReference>
<evidence type="ECO:0000256" key="3">
    <source>
        <dbReference type="ARBA" id="ARBA00041576"/>
    </source>
</evidence>
<keyword evidence="7" id="KW-1185">Reference proteome</keyword>
<dbReference type="AlphaFoldDB" id="A0A1B0CS92"/>
<evidence type="ECO:0000256" key="2">
    <source>
        <dbReference type="ARBA" id="ARBA00039118"/>
    </source>
</evidence>
<dbReference type="EC" id="3.5.1.3" evidence="2"/>
<evidence type="ECO:0000256" key="4">
    <source>
        <dbReference type="ARBA" id="ARBA00048745"/>
    </source>
</evidence>
<dbReference type="Gene3D" id="3.60.110.10">
    <property type="entry name" value="Carbon-nitrogen hydrolase"/>
    <property type="match status" value="1"/>
</dbReference>
<comment type="catalytic activity">
    <reaction evidence="4">
        <text>2-oxosuccinamate + H2O = oxaloacetate + NH4(+)</text>
        <dbReference type="Rhea" id="RHEA:59412"/>
        <dbReference type="ChEBI" id="CHEBI:15377"/>
        <dbReference type="ChEBI" id="CHEBI:16452"/>
        <dbReference type="ChEBI" id="CHEBI:28938"/>
        <dbReference type="ChEBI" id="CHEBI:57735"/>
        <dbReference type="EC" id="3.5.1.3"/>
    </reaction>
    <physiologicalReaction direction="left-to-right" evidence="4">
        <dbReference type="Rhea" id="RHEA:59413"/>
    </physiologicalReaction>
</comment>
<dbReference type="EnsemblMetazoa" id="LLOJ007741-RA">
    <property type="protein sequence ID" value="LLOJ007741-PA"/>
    <property type="gene ID" value="LLOJ007741"/>
</dbReference>
<dbReference type="VEuPathDB" id="VectorBase:LLONM1_005096"/>
<dbReference type="GO" id="GO:0006107">
    <property type="term" value="P:oxaloacetate metabolic process"/>
    <property type="evidence" value="ECO:0007669"/>
    <property type="project" value="TreeGrafter"/>
</dbReference>
<organism evidence="6 7">
    <name type="scientific">Lutzomyia longipalpis</name>
    <name type="common">Sand fly</name>
    <dbReference type="NCBI Taxonomy" id="7200"/>
    <lineage>
        <taxon>Eukaryota</taxon>
        <taxon>Metazoa</taxon>
        <taxon>Ecdysozoa</taxon>
        <taxon>Arthropoda</taxon>
        <taxon>Hexapoda</taxon>
        <taxon>Insecta</taxon>
        <taxon>Pterygota</taxon>
        <taxon>Neoptera</taxon>
        <taxon>Endopterygota</taxon>
        <taxon>Diptera</taxon>
        <taxon>Nematocera</taxon>
        <taxon>Psychodoidea</taxon>
        <taxon>Psychodidae</taxon>
        <taxon>Lutzomyia</taxon>
        <taxon>Lutzomyia</taxon>
    </lineage>
</organism>
<evidence type="ECO:0000313" key="7">
    <source>
        <dbReference type="Proteomes" id="UP000092461"/>
    </source>
</evidence>
<dbReference type="InterPro" id="IPR003010">
    <property type="entry name" value="C-N_Hydrolase"/>
</dbReference>
<dbReference type="GO" id="GO:0005739">
    <property type="term" value="C:mitochondrion"/>
    <property type="evidence" value="ECO:0007669"/>
    <property type="project" value="TreeGrafter"/>
</dbReference>
<comment type="catalytic activity">
    <reaction evidence="1">
        <text>2-oxoglutaramate + H2O = 2-oxoglutarate + NH4(+)</text>
        <dbReference type="Rhea" id="RHEA:32963"/>
        <dbReference type="ChEBI" id="CHEBI:15377"/>
        <dbReference type="ChEBI" id="CHEBI:16769"/>
        <dbReference type="ChEBI" id="CHEBI:16810"/>
        <dbReference type="ChEBI" id="CHEBI:28938"/>
        <dbReference type="EC" id="3.5.1.3"/>
    </reaction>
    <physiologicalReaction direction="left-to-right" evidence="1">
        <dbReference type="Rhea" id="RHEA:32964"/>
    </physiologicalReaction>
</comment>
<dbReference type="GO" id="GO:0006528">
    <property type="term" value="P:asparagine metabolic process"/>
    <property type="evidence" value="ECO:0007669"/>
    <property type="project" value="TreeGrafter"/>
</dbReference>
<name>A0A1B0CS92_LUTLO</name>
<proteinExistence type="predicted"/>
<protein>
    <recommendedName>
        <fullName evidence="2">omega-amidase</fullName>
        <ecNumber evidence="2">3.5.1.3</ecNumber>
    </recommendedName>
    <alternativeName>
        <fullName evidence="3">Nitrilase homolog 2</fullName>
    </alternativeName>
</protein>